<proteinExistence type="predicted"/>
<gene>
    <name evidence="1" type="ORF">GCM10010422_35990</name>
</gene>
<evidence type="ECO:0000313" key="1">
    <source>
        <dbReference type="EMBL" id="GAA2486831.1"/>
    </source>
</evidence>
<reference evidence="2" key="1">
    <citation type="journal article" date="2019" name="Int. J. Syst. Evol. Microbiol.">
        <title>The Global Catalogue of Microorganisms (GCM) 10K type strain sequencing project: providing services to taxonomists for standard genome sequencing and annotation.</title>
        <authorList>
            <consortium name="The Broad Institute Genomics Platform"/>
            <consortium name="The Broad Institute Genome Sequencing Center for Infectious Disease"/>
            <person name="Wu L."/>
            <person name="Ma J."/>
        </authorList>
    </citation>
    <scope>NUCLEOTIDE SEQUENCE [LARGE SCALE GENOMIC DNA]</scope>
    <source>
        <strain evidence="2">JCM 6923</strain>
    </source>
</reference>
<dbReference type="EMBL" id="BAAATL010000015">
    <property type="protein sequence ID" value="GAA2486831.1"/>
    <property type="molecule type" value="Genomic_DNA"/>
</dbReference>
<protein>
    <submittedName>
        <fullName evidence="1">Uncharacterized protein</fullName>
    </submittedName>
</protein>
<sequence>MTDEIALDLDHGFRMAGQLVEEGLLHPAALPDLRAIDSVFDEMTRDPSPDRWSTAALFEDAGWGRARELARRVLEREGVDACVLPDIHVIR</sequence>
<organism evidence="1 2">
    <name type="scientific">Streptomyces graminearus</name>
    <dbReference type="NCBI Taxonomy" id="284030"/>
    <lineage>
        <taxon>Bacteria</taxon>
        <taxon>Bacillati</taxon>
        <taxon>Actinomycetota</taxon>
        <taxon>Actinomycetes</taxon>
        <taxon>Kitasatosporales</taxon>
        <taxon>Streptomycetaceae</taxon>
        <taxon>Streptomyces</taxon>
    </lineage>
</organism>
<accession>A0ABP5YTM3</accession>
<comment type="caution">
    <text evidence="1">The sequence shown here is derived from an EMBL/GenBank/DDBJ whole genome shotgun (WGS) entry which is preliminary data.</text>
</comment>
<dbReference type="Proteomes" id="UP001501721">
    <property type="component" value="Unassembled WGS sequence"/>
</dbReference>
<name>A0ABP5YTM3_9ACTN</name>
<keyword evidence="2" id="KW-1185">Reference proteome</keyword>
<evidence type="ECO:0000313" key="2">
    <source>
        <dbReference type="Proteomes" id="UP001501721"/>
    </source>
</evidence>